<protein>
    <submittedName>
        <fullName evidence="1">Uncharacterized protein</fullName>
    </submittedName>
</protein>
<dbReference type="Proteomes" id="UP001066276">
    <property type="component" value="Chromosome 7"/>
</dbReference>
<dbReference type="AlphaFoldDB" id="A0AAV7PD70"/>
<keyword evidence="2" id="KW-1185">Reference proteome</keyword>
<reference evidence="1" key="1">
    <citation type="journal article" date="2022" name="bioRxiv">
        <title>Sequencing and chromosome-scale assembly of the giantPleurodeles waltlgenome.</title>
        <authorList>
            <person name="Brown T."/>
            <person name="Elewa A."/>
            <person name="Iarovenko S."/>
            <person name="Subramanian E."/>
            <person name="Araus A.J."/>
            <person name="Petzold A."/>
            <person name="Susuki M."/>
            <person name="Suzuki K.-i.T."/>
            <person name="Hayashi T."/>
            <person name="Toyoda A."/>
            <person name="Oliveira C."/>
            <person name="Osipova E."/>
            <person name="Leigh N.D."/>
            <person name="Simon A."/>
            <person name="Yun M.H."/>
        </authorList>
    </citation>
    <scope>NUCLEOTIDE SEQUENCE</scope>
    <source>
        <strain evidence="1">20211129_DDA</strain>
        <tissue evidence="1">Liver</tissue>
    </source>
</reference>
<organism evidence="1 2">
    <name type="scientific">Pleurodeles waltl</name>
    <name type="common">Iberian ribbed newt</name>
    <dbReference type="NCBI Taxonomy" id="8319"/>
    <lineage>
        <taxon>Eukaryota</taxon>
        <taxon>Metazoa</taxon>
        <taxon>Chordata</taxon>
        <taxon>Craniata</taxon>
        <taxon>Vertebrata</taxon>
        <taxon>Euteleostomi</taxon>
        <taxon>Amphibia</taxon>
        <taxon>Batrachia</taxon>
        <taxon>Caudata</taxon>
        <taxon>Salamandroidea</taxon>
        <taxon>Salamandridae</taxon>
        <taxon>Pleurodelinae</taxon>
        <taxon>Pleurodeles</taxon>
    </lineage>
</organism>
<proteinExistence type="predicted"/>
<sequence>MVQLGGFILLKSMSRDSVQWGQEPRKPRMKVQKDCLEVEEAKDSATTRLGAVSGRSLAEAEEGSAEELW</sequence>
<name>A0AAV7PD70_PLEWA</name>
<gene>
    <name evidence="1" type="ORF">NDU88_004675</name>
</gene>
<dbReference type="EMBL" id="JANPWB010000011">
    <property type="protein sequence ID" value="KAJ1126267.1"/>
    <property type="molecule type" value="Genomic_DNA"/>
</dbReference>
<accession>A0AAV7PD70</accession>
<comment type="caution">
    <text evidence="1">The sequence shown here is derived from an EMBL/GenBank/DDBJ whole genome shotgun (WGS) entry which is preliminary data.</text>
</comment>
<evidence type="ECO:0000313" key="2">
    <source>
        <dbReference type="Proteomes" id="UP001066276"/>
    </source>
</evidence>
<evidence type="ECO:0000313" key="1">
    <source>
        <dbReference type="EMBL" id="KAJ1126267.1"/>
    </source>
</evidence>